<accession>A0AAD6ZR14</accession>
<comment type="caution">
    <text evidence="4">The sequence shown here is derived from an EMBL/GenBank/DDBJ whole genome shotgun (WGS) entry which is preliminary data.</text>
</comment>
<feature type="region of interest" description="Disordered" evidence="1">
    <location>
        <begin position="334"/>
        <end position="403"/>
    </location>
</feature>
<sequence>AKIWSVYISEAEKYDKALADSWRGNMNGMLIFAGLFSAILTAFIIESYKTLQPDYSMALACIVQQNANATGSTPAFPTHPCEKLAQALASPAPDTSSLVCNILWFISLGLSLASALTATLVEQWAREFLQRTEMLPSPVKRARIFTFLYYGLQRFRMHAVVGLIPLLLHFSLLFFFGGLVAFLVDVNRAVAYVAAGLLAVIFILYGYVTVLPLIQFDCPYKTPLSNVFWNVRRYFLRRLAFYQGLPDDAHDELPLSLEGVNLHRRSMVNAMIAKATVRSIPREERDNRALVWTMKSLADDDELEPFVEGIPSAIWGRKFTSRFSLPQVLTLGPTYSSRPASQIRQSLSRSPQQSAGPIGIPHRASHAQLRERSFGTHSQNAARDLVPQSDMVFGDDGGEREGS</sequence>
<keyword evidence="5" id="KW-1185">Reference proteome</keyword>
<gene>
    <name evidence="4" type="ORF">DFH08DRAFT_707046</name>
</gene>
<dbReference type="EMBL" id="JARIHO010000032">
    <property type="protein sequence ID" value="KAJ7334725.1"/>
    <property type="molecule type" value="Genomic_DNA"/>
</dbReference>
<evidence type="ECO:0000256" key="1">
    <source>
        <dbReference type="SAM" id="MobiDB-lite"/>
    </source>
</evidence>
<proteinExistence type="predicted"/>
<dbReference type="Pfam" id="PF20153">
    <property type="entry name" value="DUF6535"/>
    <property type="match status" value="1"/>
</dbReference>
<evidence type="ECO:0000259" key="3">
    <source>
        <dbReference type="Pfam" id="PF20153"/>
    </source>
</evidence>
<feature type="non-terminal residue" evidence="4">
    <location>
        <position position="1"/>
    </location>
</feature>
<dbReference type="InterPro" id="IPR045338">
    <property type="entry name" value="DUF6535"/>
</dbReference>
<dbReference type="Proteomes" id="UP001218218">
    <property type="component" value="Unassembled WGS sequence"/>
</dbReference>
<keyword evidence="2" id="KW-0472">Membrane</keyword>
<dbReference type="AlphaFoldDB" id="A0AAD6ZR14"/>
<feature type="compositionally biased region" description="Polar residues" evidence="1">
    <location>
        <begin position="334"/>
        <end position="355"/>
    </location>
</feature>
<protein>
    <recommendedName>
        <fullName evidence="3">DUF6535 domain-containing protein</fullName>
    </recommendedName>
</protein>
<name>A0AAD6ZR14_9AGAR</name>
<evidence type="ECO:0000313" key="4">
    <source>
        <dbReference type="EMBL" id="KAJ7334725.1"/>
    </source>
</evidence>
<feature type="transmembrane region" description="Helical" evidence="2">
    <location>
        <begin position="102"/>
        <end position="121"/>
    </location>
</feature>
<keyword evidence="2" id="KW-1133">Transmembrane helix</keyword>
<feature type="transmembrane region" description="Helical" evidence="2">
    <location>
        <begin position="190"/>
        <end position="214"/>
    </location>
</feature>
<feature type="domain" description="DUF6535" evidence="3">
    <location>
        <begin position="4"/>
        <end position="184"/>
    </location>
</feature>
<feature type="transmembrane region" description="Helical" evidence="2">
    <location>
        <begin position="159"/>
        <end position="184"/>
    </location>
</feature>
<evidence type="ECO:0000256" key="2">
    <source>
        <dbReference type="SAM" id="Phobius"/>
    </source>
</evidence>
<reference evidence="4" key="1">
    <citation type="submission" date="2023-03" db="EMBL/GenBank/DDBJ databases">
        <title>Massive genome expansion in bonnet fungi (Mycena s.s.) driven by repeated elements and novel gene families across ecological guilds.</title>
        <authorList>
            <consortium name="Lawrence Berkeley National Laboratory"/>
            <person name="Harder C.B."/>
            <person name="Miyauchi S."/>
            <person name="Viragh M."/>
            <person name="Kuo A."/>
            <person name="Thoen E."/>
            <person name="Andreopoulos B."/>
            <person name="Lu D."/>
            <person name="Skrede I."/>
            <person name="Drula E."/>
            <person name="Henrissat B."/>
            <person name="Morin E."/>
            <person name="Kohler A."/>
            <person name="Barry K."/>
            <person name="LaButti K."/>
            <person name="Morin E."/>
            <person name="Salamov A."/>
            <person name="Lipzen A."/>
            <person name="Mereny Z."/>
            <person name="Hegedus B."/>
            <person name="Baldrian P."/>
            <person name="Stursova M."/>
            <person name="Weitz H."/>
            <person name="Taylor A."/>
            <person name="Grigoriev I.V."/>
            <person name="Nagy L.G."/>
            <person name="Martin F."/>
            <person name="Kauserud H."/>
        </authorList>
    </citation>
    <scope>NUCLEOTIDE SEQUENCE</scope>
    <source>
        <strain evidence="4">CBHHK002</strain>
    </source>
</reference>
<feature type="transmembrane region" description="Helical" evidence="2">
    <location>
        <begin position="26"/>
        <end position="45"/>
    </location>
</feature>
<organism evidence="4 5">
    <name type="scientific">Mycena albidolilacea</name>
    <dbReference type="NCBI Taxonomy" id="1033008"/>
    <lineage>
        <taxon>Eukaryota</taxon>
        <taxon>Fungi</taxon>
        <taxon>Dikarya</taxon>
        <taxon>Basidiomycota</taxon>
        <taxon>Agaricomycotina</taxon>
        <taxon>Agaricomycetes</taxon>
        <taxon>Agaricomycetidae</taxon>
        <taxon>Agaricales</taxon>
        <taxon>Marasmiineae</taxon>
        <taxon>Mycenaceae</taxon>
        <taxon>Mycena</taxon>
    </lineage>
</organism>
<keyword evidence="2" id="KW-0812">Transmembrane</keyword>
<evidence type="ECO:0000313" key="5">
    <source>
        <dbReference type="Proteomes" id="UP001218218"/>
    </source>
</evidence>